<organism evidence="2 3">
    <name type="scientific">Sporormia fimetaria CBS 119925</name>
    <dbReference type="NCBI Taxonomy" id="1340428"/>
    <lineage>
        <taxon>Eukaryota</taxon>
        <taxon>Fungi</taxon>
        <taxon>Dikarya</taxon>
        <taxon>Ascomycota</taxon>
        <taxon>Pezizomycotina</taxon>
        <taxon>Dothideomycetes</taxon>
        <taxon>Pleosporomycetidae</taxon>
        <taxon>Pleosporales</taxon>
        <taxon>Sporormiaceae</taxon>
        <taxon>Sporormia</taxon>
    </lineage>
</organism>
<feature type="compositionally biased region" description="Low complexity" evidence="1">
    <location>
        <begin position="156"/>
        <end position="174"/>
    </location>
</feature>
<dbReference type="AlphaFoldDB" id="A0A6A6V144"/>
<reference evidence="2" key="1">
    <citation type="journal article" date="2020" name="Stud. Mycol.">
        <title>101 Dothideomycetes genomes: a test case for predicting lifestyles and emergence of pathogens.</title>
        <authorList>
            <person name="Haridas S."/>
            <person name="Albert R."/>
            <person name="Binder M."/>
            <person name="Bloem J."/>
            <person name="Labutti K."/>
            <person name="Salamov A."/>
            <person name="Andreopoulos B."/>
            <person name="Baker S."/>
            <person name="Barry K."/>
            <person name="Bills G."/>
            <person name="Bluhm B."/>
            <person name="Cannon C."/>
            <person name="Castanera R."/>
            <person name="Culley D."/>
            <person name="Daum C."/>
            <person name="Ezra D."/>
            <person name="Gonzalez J."/>
            <person name="Henrissat B."/>
            <person name="Kuo A."/>
            <person name="Liang C."/>
            <person name="Lipzen A."/>
            <person name="Lutzoni F."/>
            <person name="Magnuson J."/>
            <person name="Mondo S."/>
            <person name="Nolan M."/>
            <person name="Ohm R."/>
            <person name="Pangilinan J."/>
            <person name="Park H.-J."/>
            <person name="Ramirez L."/>
            <person name="Alfaro M."/>
            <person name="Sun H."/>
            <person name="Tritt A."/>
            <person name="Yoshinaga Y."/>
            <person name="Zwiers L.-H."/>
            <person name="Turgeon B."/>
            <person name="Goodwin S."/>
            <person name="Spatafora J."/>
            <person name="Crous P."/>
            <person name="Grigoriev I."/>
        </authorList>
    </citation>
    <scope>NUCLEOTIDE SEQUENCE</scope>
    <source>
        <strain evidence="2">CBS 119925</strain>
    </source>
</reference>
<accession>A0A6A6V144</accession>
<feature type="compositionally biased region" description="Low complexity" evidence="1">
    <location>
        <begin position="289"/>
        <end position="300"/>
    </location>
</feature>
<feature type="compositionally biased region" description="Low complexity" evidence="1">
    <location>
        <begin position="19"/>
        <end position="29"/>
    </location>
</feature>
<evidence type="ECO:0008006" key="4">
    <source>
        <dbReference type="Google" id="ProtNLM"/>
    </source>
</evidence>
<keyword evidence="3" id="KW-1185">Reference proteome</keyword>
<evidence type="ECO:0000313" key="2">
    <source>
        <dbReference type="EMBL" id="KAF2742927.1"/>
    </source>
</evidence>
<evidence type="ECO:0000313" key="3">
    <source>
        <dbReference type="Proteomes" id="UP000799440"/>
    </source>
</evidence>
<dbReference type="Proteomes" id="UP000799440">
    <property type="component" value="Unassembled WGS sequence"/>
</dbReference>
<feature type="compositionally biased region" description="Polar residues" evidence="1">
    <location>
        <begin position="250"/>
        <end position="263"/>
    </location>
</feature>
<feature type="compositionally biased region" description="Basic and acidic residues" evidence="1">
    <location>
        <begin position="1"/>
        <end position="12"/>
    </location>
</feature>
<protein>
    <recommendedName>
        <fullName evidence="4">Pal1-domain-containing protein</fullName>
    </recommendedName>
</protein>
<dbReference type="EMBL" id="MU006602">
    <property type="protein sequence ID" value="KAF2742927.1"/>
    <property type="molecule type" value="Genomic_DNA"/>
</dbReference>
<feature type="region of interest" description="Disordered" evidence="1">
    <location>
        <begin position="137"/>
        <end position="178"/>
    </location>
</feature>
<feature type="region of interest" description="Disordered" evidence="1">
    <location>
        <begin position="204"/>
        <end position="350"/>
    </location>
</feature>
<name>A0A6A6V144_9PLEO</name>
<feature type="region of interest" description="Disordered" evidence="1">
    <location>
        <begin position="1"/>
        <end position="41"/>
    </location>
</feature>
<feature type="region of interest" description="Disordered" evidence="1">
    <location>
        <begin position="56"/>
        <end position="91"/>
    </location>
</feature>
<sequence>MTATAKPRDNAVVHHGHPTVTTRTKTTKTLPYHEIPAEKRREIRHRVNQEMASLFHRSAHPEGRNPPSYKGIGSFTHVEKPSSLKSPDGISRMPEYEFVPLGFGNKASNERTRPELEEPVKSLYLKVKNALYPAQKAEQRARAGHSPNKALPPSAPSAMSPATTTTNHTNGTWNRPTSFRGPADAYGDVQMGGMHDAPWSPYTPATTPAASRRNSYFPEPETAQRSRGFASPITSADPRRHPFSPPQGLETAQMSRNIGSPATPTVDPRRGGTGFYSPQEPETAQMSIRGTAARAAGRNGVYSPQEPETAQMSIRGAAKRAPGNVYDQSRDPRASGNVYDPSRDPRRRNG</sequence>
<proteinExistence type="predicted"/>
<gene>
    <name evidence="2" type="ORF">M011DRAFT_490186</name>
</gene>
<evidence type="ECO:0000256" key="1">
    <source>
        <dbReference type="SAM" id="MobiDB-lite"/>
    </source>
</evidence>
<feature type="compositionally biased region" description="Polar residues" evidence="1">
    <location>
        <begin position="204"/>
        <end position="214"/>
    </location>
</feature>